<gene>
    <name evidence="1" type="ORF">SAMN05444123_108145</name>
</gene>
<sequence>MSAAPDMLQRPSFADQVAAVEAIEVAQRIVTRGTRRAALGVSTVETVAMAHRLLALETLAAITFDMLAQCQGAAEVAPAQRDQLRLVTLQHIGDVAAQLERLGYAAAPSTTTEASPKES</sequence>
<accession>A0A1H8V9F8</accession>
<name>A0A1H8V9F8_9BRAD</name>
<dbReference type="OrthoDB" id="9938403at2"/>
<reference evidence="2" key="1">
    <citation type="submission" date="2016-10" db="EMBL/GenBank/DDBJ databases">
        <authorList>
            <person name="Varghese N."/>
            <person name="Submissions S."/>
        </authorList>
    </citation>
    <scope>NUCLEOTIDE SEQUENCE [LARGE SCALE GENOMIC DNA]</scope>
    <source>
        <strain evidence="2">DSM 123</strain>
    </source>
</reference>
<organism evidence="1 2">
    <name type="scientific">Rhodopseudomonas pseudopalustris</name>
    <dbReference type="NCBI Taxonomy" id="1513892"/>
    <lineage>
        <taxon>Bacteria</taxon>
        <taxon>Pseudomonadati</taxon>
        <taxon>Pseudomonadota</taxon>
        <taxon>Alphaproteobacteria</taxon>
        <taxon>Hyphomicrobiales</taxon>
        <taxon>Nitrobacteraceae</taxon>
        <taxon>Rhodopseudomonas</taxon>
    </lineage>
</organism>
<dbReference type="RefSeq" id="WP_092685219.1">
    <property type="nucleotide sequence ID" value="NZ_FODT01000008.1"/>
</dbReference>
<dbReference type="EMBL" id="FODT01000008">
    <property type="protein sequence ID" value="SEP12102.1"/>
    <property type="molecule type" value="Genomic_DNA"/>
</dbReference>
<evidence type="ECO:0000313" key="1">
    <source>
        <dbReference type="EMBL" id="SEP12102.1"/>
    </source>
</evidence>
<dbReference type="Proteomes" id="UP000199615">
    <property type="component" value="Unassembled WGS sequence"/>
</dbReference>
<proteinExistence type="predicted"/>
<keyword evidence="2" id="KW-1185">Reference proteome</keyword>
<protein>
    <submittedName>
        <fullName evidence="1">Uncharacterized protein</fullName>
    </submittedName>
</protein>
<dbReference type="AlphaFoldDB" id="A0A1H8V9F8"/>
<evidence type="ECO:0000313" key="2">
    <source>
        <dbReference type="Proteomes" id="UP000199615"/>
    </source>
</evidence>